<feature type="domain" description="Serine aminopeptidase S33" evidence="1">
    <location>
        <begin position="72"/>
        <end position="179"/>
    </location>
</feature>
<dbReference type="Pfam" id="PF12146">
    <property type="entry name" value="Hydrolase_4"/>
    <property type="match status" value="1"/>
</dbReference>
<proteinExistence type="predicted"/>
<dbReference type="InterPro" id="IPR029058">
    <property type="entry name" value="AB_hydrolase_fold"/>
</dbReference>
<evidence type="ECO:0000259" key="1">
    <source>
        <dbReference type="Pfam" id="PF12146"/>
    </source>
</evidence>
<name>A0A918XQ83_9PROT</name>
<dbReference type="RefSeq" id="WP_189988404.1">
    <property type="nucleotide sequence ID" value="NZ_BMZS01000003.1"/>
</dbReference>
<sequence>MGIVTGMAMTAAAGWVLVVTVLYATQRSILFVPDTSRPDPAASAAPMMARVTTVTADGLELEGWWQPPAAGRPTVLYFHGNGGNVGGRDDKARRMIERGYGVLLAGYRGYGGNPGSPSEAGLIDDGRAWLDRVEGFGIAARATVLYGESLGSGVVAALALERAVAGLVLEAPYTSIADIAAARYWFVPARRLVRDPFDTRSRLGGAKAPVLIVHGTEDRVVPIDHGEALFEVAPEPKRLVRLRGGAHTDLFDHGALEALDAFVAEVIAAGRWPAAAL</sequence>
<accession>A0A918XQ83</accession>
<gene>
    <name evidence="2" type="ORF">GCM10017083_15860</name>
</gene>
<dbReference type="Gene3D" id="3.40.50.1820">
    <property type="entry name" value="alpha/beta hydrolase"/>
    <property type="match status" value="1"/>
</dbReference>
<protein>
    <submittedName>
        <fullName evidence="2">Alpha/beta hydrolase</fullName>
    </submittedName>
</protein>
<dbReference type="EMBL" id="BMZS01000003">
    <property type="protein sequence ID" value="GHD46584.1"/>
    <property type="molecule type" value="Genomic_DNA"/>
</dbReference>
<reference evidence="2" key="2">
    <citation type="submission" date="2020-09" db="EMBL/GenBank/DDBJ databases">
        <authorList>
            <person name="Sun Q."/>
            <person name="Kim S."/>
        </authorList>
    </citation>
    <scope>NUCLEOTIDE SEQUENCE</scope>
    <source>
        <strain evidence="2">KCTC 42651</strain>
    </source>
</reference>
<organism evidence="2 3">
    <name type="scientific">Thalassobaculum fulvum</name>
    <dbReference type="NCBI Taxonomy" id="1633335"/>
    <lineage>
        <taxon>Bacteria</taxon>
        <taxon>Pseudomonadati</taxon>
        <taxon>Pseudomonadota</taxon>
        <taxon>Alphaproteobacteria</taxon>
        <taxon>Rhodospirillales</taxon>
        <taxon>Thalassobaculaceae</taxon>
        <taxon>Thalassobaculum</taxon>
    </lineage>
</organism>
<keyword evidence="3" id="KW-1185">Reference proteome</keyword>
<evidence type="ECO:0000313" key="3">
    <source>
        <dbReference type="Proteomes" id="UP000630353"/>
    </source>
</evidence>
<comment type="caution">
    <text evidence="2">The sequence shown here is derived from an EMBL/GenBank/DDBJ whole genome shotgun (WGS) entry which is preliminary data.</text>
</comment>
<dbReference type="Proteomes" id="UP000630353">
    <property type="component" value="Unassembled WGS sequence"/>
</dbReference>
<keyword evidence="2" id="KW-0378">Hydrolase</keyword>
<evidence type="ECO:0000313" key="2">
    <source>
        <dbReference type="EMBL" id="GHD46584.1"/>
    </source>
</evidence>
<dbReference type="AlphaFoldDB" id="A0A918XQ83"/>
<dbReference type="PANTHER" id="PTHR12277">
    <property type="entry name" value="ALPHA/BETA HYDROLASE DOMAIN-CONTAINING PROTEIN"/>
    <property type="match status" value="1"/>
</dbReference>
<dbReference type="SUPFAM" id="SSF53474">
    <property type="entry name" value="alpha/beta-Hydrolases"/>
    <property type="match status" value="1"/>
</dbReference>
<dbReference type="GO" id="GO:0016787">
    <property type="term" value="F:hydrolase activity"/>
    <property type="evidence" value="ECO:0007669"/>
    <property type="project" value="UniProtKB-KW"/>
</dbReference>
<dbReference type="InterPro" id="IPR022742">
    <property type="entry name" value="Hydrolase_4"/>
</dbReference>
<reference evidence="2" key="1">
    <citation type="journal article" date="2014" name="Int. J. Syst. Evol. Microbiol.">
        <title>Complete genome sequence of Corynebacterium casei LMG S-19264T (=DSM 44701T), isolated from a smear-ripened cheese.</title>
        <authorList>
            <consortium name="US DOE Joint Genome Institute (JGI-PGF)"/>
            <person name="Walter F."/>
            <person name="Albersmeier A."/>
            <person name="Kalinowski J."/>
            <person name="Ruckert C."/>
        </authorList>
    </citation>
    <scope>NUCLEOTIDE SEQUENCE</scope>
    <source>
        <strain evidence="2">KCTC 42651</strain>
    </source>
</reference>